<dbReference type="AlphaFoldDB" id="A0A7S7M2X4"/>
<keyword evidence="3" id="KW-1185">Reference proteome</keyword>
<dbReference type="PANTHER" id="PTHR12277">
    <property type="entry name" value="ALPHA/BETA HYDROLASE DOMAIN-CONTAINING PROTEIN"/>
    <property type="match status" value="1"/>
</dbReference>
<sequence length="260" mass="30256">MIYIVFSLFTLGIIAFAFYHWQYFMVFSPTYYRDEELDDEFEILSITTDDGIELEGVVYEPKSLYRKLPTIKSTLLFFAGRSHDSVGLIKRLSLLFPHVRIITFNYRSYGRSEGVVNEKNILVDSLKVAQIVKKNYGDFYVLGFSIGSLVAAYVASKMSVLGVFLVGPFDSITLLVKEKYGLHIPWLLRYKFDKTKLVSEIDAKTYIFASKDDEIIYIKNTRNLKQYVKNLALYKEYEGLTHKELLWHEEVSKHINEVLE</sequence>
<dbReference type="KEGG" id="smas:HUE87_05830"/>
<dbReference type="Gene3D" id="3.40.50.1820">
    <property type="entry name" value="alpha/beta hydrolase"/>
    <property type="match status" value="1"/>
</dbReference>
<accession>A0A7S7M2X4</accession>
<evidence type="ECO:0000313" key="3">
    <source>
        <dbReference type="Proteomes" id="UP000593836"/>
    </source>
</evidence>
<organism evidence="2 3">
    <name type="scientific">Candidatus Sulfurimonas marisnigri</name>
    <dbReference type="NCBI Taxonomy" id="2740405"/>
    <lineage>
        <taxon>Bacteria</taxon>
        <taxon>Pseudomonadati</taxon>
        <taxon>Campylobacterota</taxon>
        <taxon>Epsilonproteobacteria</taxon>
        <taxon>Campylobacterales</taxon>
        <taxon>Sulfurimonadaceae</taxon>
        <taxon>Sulfurimonas</taxon>
    </lineage>
</organism>
<protein>
    <submittedName>
        <fullName evidence="2">Alpha/beta hydrolase</fullName>
    </submittedName>
</protein>
<dbReference type="Proteomes" id="UP000593836">
    <property type="component" value="Chromosome"/>
</dbReference>
<dbReference type="SUPFAM" id="SSF53474">
    <property type="entry name" value="alpha/beta-Hydrolases"/>
    <property type="match status" value="1"/>
</dbReference>
<evidence type="ECO:0000313" key="2">
    <source>
        <dbReference type="EMBL" id="QOY55743.1"/>
    </source>
</evidence>
<dbReference type="RefSeq" id="WP_194367781.1">
    <property type="nucleotide sequence ID" value="NZ_CP054493.1"/>
</dbReference>
<keyword evidence="1" id="KW-1133">Transmembrane helix</keyword>
<name>A0A7S7M2X4_9BACT</name>
<feature type="transmembrane region" description="Helical" evidence="1">
    <location>
        <begin position="6"/>
        <end position="24"/>
    </location>
</feature>
<dbReference type="PANTHER" id="PTHR12277:SF81">
    <property type="entry name" value="PROTEIN ABHD13"/>
    <property type="match status" value="1"/>
</dbReference>
<reference evidence="2 3" key="1">
    <citation type="submission" date="2020-05" db="EMBL/GenBank/DDBJ databases">
        <title>Sulfurimonas marisnigri, sp. nov., and Sulfurimonas baltica, sp. nov., manganese oxide reducing chemolithoautotrophs of the class Epsilonproteobacteria isolated from the pelagic redoxclines of the Black and Baltic Seas and emended description of the genus Sulfurimonas.</title>
        <authorList>
            <person name="Henkel J.V."/>
            <person name="Laudan C."/>
            <person name="Werner J."/>
            <person name="Neu T."/>
            <person name="Plewe S."/>
            <person name="Sproer C."/>
            <person name="Bunk B."/>
            <person name="Schulz-Vogt H.N."/>
        </authorList>
    </citation>
    <scope>NUCLEOTIDE SEQUENCE [LARGE SCALE GENOMIC DNA]</scope>
    <source>
        <strain evidence="2 3">SoZ1</strain>
    </source>
</reference>
<gene>
    <name evidence="2" type="ORF">HUE87_05830</name>
</gene>
<dbReference type="InterPro" id="IPR029058">
    <property type="entry name" value="AB_hydrolase_fold"/>
</dbReference>
<proteinExistence type="predicted"/>
<keyword evidence="2" id="KW-0378">Hydrolase</keyword>
<keyword evidence="1" id="KW-0812">Transmembrane</keyword>
<dbReference type="GO" id="GO:0016787">
    <property type="term" value="F:hydrolase activity"/>
    <property type="evidence" value="ECO:0007669"/>
    <property type="project" value="UniProtKB-KW"/>
</dbReference>
<evidence type="ECO:0000256" key="1">
    <source>
        <dbReference type="SAM" id="Phobius"/>
    </source>
</evidence>
<keyword evidence="1" id="KW-0472">Membrane</keyword>
<dbReference type="EMBL" id="CP054493">
    <property type="protein sequence ID" value="QOY55743.1"/>
    <property type="molecule type" value="Genomic_DNA"/>
</dbReference>